<organism evidence="8 9">
    <name type="scientific">Rhizobium sullae</name>
    <name type="common">Rhizobium hedysari</name>
    <dbReference type="NCBI Taxonomy" id="50338"/>
    <lineage>
        <taxon>Bacteria</taxon>
        <taxon>Pseudomonadati</taxon>
        <taxon>Pseudomonadota</taxon>
        <taxon>Alphaproteobacteria</taxon>
        <taxon>Hyphomicrobiales</taxon>
        <taxon>Rhizobiaceae</taxon>
        <taxon>Rhizobium/Agrobacterium group</taxon>
        <taxon>Rhizobium</taxon>
    </lineage>
</organism>
<dbReference type="SUPFAM" id="SSF52172">
    <property type="entry name" value="CheY-like"/>
    <property type="match status" value="1"/>
</dbReference>
<name>A0ABY5XRM4_RHISU</name>
<dbReference type="InterPro" id="IPR001789">
    <property type="entry name" value="Sig_transdc_resp-reg_receiver"/>
</dbReference>
<sequence length="133" mass="14597">MITILCVEDEADIRKLVVEELNEAGFATLEAANGQEALETILSKWPDIVITDISMPIMDGHQLLAEIQVNHPQFSNIPFILLTALTDRENMLTGLRAGAADYLTKPIDFDILLAKVSGCVTRIENDKAAGRAF</sequence>
<geneLocation type="plasmid" evidence="8 9">
    <name>pWSM1592_1</name>
</geneLocation>
<dbReference type="Proteomes" id="UP001060123">
    <property type="component" value="Plasmid pWSM1592_1"/>
</dbReference>
<keyword evidence="1 6" id="KW-0597">Phosphoprotein</keyword>
<dbReference type="Gene3D" id="3.40.50.2300">
    <property type="match status" value="1"/>
</dbReference>
<gene>
    <name evidence="8" type="ORF">N2599_28740</name>
</gene>
<keyword evidence="3" id="KW-0805">Transcription regulation</keyword>
<evidence type="ECO:0000256" key="4">
    <source>
        <dbReference type="ARBA" id="ARBA00023125"/>
    </source>
</evidence>
<dbReference type="InterPro" id="IPR011006">
    <property type="entry name" value="CheY-like_superfamily"/>
</dbReference>
<evidence type="ECO:0000313" key="8">
    <source>
        <dbReference type="EMBL" id="UWU16824.1"/>
    </source>
</evidence>
<keyword evidence="5" id="KW-0804">Transcription</keyword>
<dbReference type="EMBL" id="CP104144">
    <property type="protein sequence ID" value="UWU16824.1"/>
    <property type="molecule type" value="Genomic_DNA"/>
</dbReference>
<evidence type="ECO:0000256" key="3">
    <source>
        <dbReference type="ARBA" id="ARBA00023015"/>
    </source>
</evidence>
<dbReference type="PROSITE" id="PS50110">
    <property type="entry name" value="RESPONSE_REGULATORY"/>
    <property type="match status" value="1"/>
</dbReference>
<dbReference type="CDD" id="cd17574">
    <property type="entry name" value="REC_OmpR"/>
    <property type="match status" value="1"/>
</dbReference>
<evidence type="ECO:0000256" key="2">
    <source>
        <dbReference type="ARBA" id="ARBA00023012"/>
    </source>
</evidence>
<dbReference type="SMART" id="SM00448">
    <property type="entry name" value="REC"/>
    <property type="match status" value="1"/>
</dbReference>
<keyword evidence="4" id="KW-0238">DNA-binding</keyword>
<dbReference type="InterPro" id="IPR039420">
    <property type="entry name" value="WalR-like"/>
</dbReference>
<keyword evidence="2" id="KW-0902">Two-component regulatory system</keyword>
<protein>
    <submittedName>
        <fullName evidence="8">Response regulator</fullName>
    </submittedName>
</protein>
<dbReference type="PANTHER" id="PTHR48111">
    <property type="entry name" value="REGULATOR OF RPOS"/>
    <property type="match status" value="1"/>
</dbReference>
<reference evidence="8" key="1">
    <citation type="submission" date="2022-09" db="EMBL/GenBank/DDBJ databases">
        <title>Australian commercial rhizobial inoculants.</title>
        <authorList>
            <person name="Kohlmeier M.G."/>
            <person name="O'Hara G.W."/>
            <person name="Colombi E."/>
            <person name="Ramsay J.P."/>
            <person name="Terpolilli J."/>
        </authorList>
    </citation>
    <scope>NUCLEOTIDE SEQUENCE</scope>
    <source>
        <strain evidence="8">WSM1592</strain>
        <plasmid evidence="8">pWSM1592_1</plasmid>
    </source>
</reference>
<dbReference type="RefSeq" id="WP_027510452.1">
    <property type="nucleotide sequence ID" value="NZ_CP104144.1"/>
</dbReference>
<evidence type="ECO:0000256" key="5">
    <source>
        <dbReference type="ARBA" id="ARBA00023163"/>
    </source>
</evidence>
<evidence type="ECO:0000256" key="6">
    <source>
        <dbReference type="PROSITE-ProRule" id="PRU00169"/>
    </source>
</evidence>
<feature type="modified residue" description="4-aspartylphosphate" evidence="6">
    <location>
        <position position="52"/>
    </location>
</feature>
<dbReference type="PANTHER" id="PTHR48111:SF1">
    <property type="entry name" value="TWO-COMPONENT RESPONSE REGULATOR ORR33"/>
    <property type="match status" value="1"/>
</dbReference>
<accession>A0ABY5XRM4</accession>
<evidence type="ECO:0000313" key="9">
    <source>
        <dbReference type="Proteomes" id="UP001060123"/>
    </source>
</evidence>
<proteinExistence type="predicted"/>
<keyword evidence="9" id="KW-1185">Reference proteome</keyword>
<evidence type="ECO:0000259" key="7">
    <source>
        <dbReference type="PROSITE" id="PS50110"/>
    </source>
</evidence>
<evidence type="ECO:0000256" key="1">
    <source>
        <dbReference type="ARBA" id="ARBA00022553"/>
    </source>
</evidence>
<feature type="domain" description="Response regulatory" evidence="7">
    <location>
        <begin position="3"/>
        <end position="120"/>
    </location>
</feature>
<keyword evidence="8" id="KW-0614">Plasmid</keyword>
<dbReference type="Pfam" id="PF00072">
    <property type="entry name" value="Response_reg"/>
    <property type="match status" value="1"/>
</dbReference>